<protein>
    <submittedName>
        <fullName evidence="1">Putative ankyrin repeat protein</fullName>
    </submittedName>
</protein>
<gene>
    <name evidence="1" type="ORF">c7_L75</name>
</gene>
<evidence type="ECO:0000313" key="1">
    <source>
        <dbReference type="EMBL" id="AEX61141.1"/>
    </source>
</evidence>
<proteinExistence type="predicted"/>
<dbReference type="EMBL" id="JN885990">
    <property type="protein sequence ID" value="AEX61141.1"/>
    <property type="molecule type" value="Genomic_DNA"/>
</dbReference>
<reference evidence="1" key="1">
    <citation type="submission" date="2011-10" db="EMBL/GenBank/DDBJ databases">
        <title>Provirophages and transpovirons: unique mobilome of giant viruses.</title>
        <authorList>
            <person name="Desnues C."/>
            <person name="LaScola B."/>
            <person name="Yutin N."/>
            <person name="Fournous G."/>
            <person name="Koonin E."/>
            <person name="Raoult D."/>
        </authorList>
    </citation>
    <scope>NUCLEOTIDE SEQUENCE</scope>
    <source>
        <strain evidence="1">Mv13-c7</strain>
    </source>
</reference>
<organism evidence="1">
    <name type="scientific">Megavirus courdo7</name>
    <dbReference type="NCBI Taxonomy" id="1128135"/>
    <lineage>
        <taxon>Viruses</taxon>
        <taxon>Varidnaviria</taxon>
        <taxon>Bamfordvirae</taxon>
        <taxon>Nucleocytoviricota</taxon>
        <taxon>Megaviricetes</taxon>
        <taxon>Imitervirales</taxon>
        <taxon>Mimiviridae</taxon>
        <taxon>Megamimivirinae</taxon>
        <taxon>Megavirus</taxon>
    </lineage>
</organism>
<name>H2E9R8_9VIRU</name>
<sequence>MDTELYFTICGNKELNNGEIYFTKPVHICNFLRNGTFIKQVYLSSNNSKQDLIHDYN</sequence>
<accession>H2E9R8</accession>